<dbReference type="Proteomes" id="UP001596013">
    <property type="component" value="Unassembled WGS sequence"/>
</dbReference>
<gene>
    <name evidence="2" type="ORF">ACFPME_07615</name>
</gene>
<sequence length="325" mass="33554">MPPGPGPLAASSRIAAPPWRGLRALSWSASLAVIGGALWLLHRCLGHIAWRDVAAAWAHMPADRVAYSVVATMVSLAMLALFDVVAARVVARGRVSAGLAAFAGAVTQSISNTLGFHAVTGTALRYRIYASAGLGAGDIARIVGLAGLGVGLGFAVVITGALCQEPAIAHGWGRWPGMVLALVLLALAGWLARPRTLTLGRLTLALPSAAVASAQMLIGGVEMLAAISALYVLLPAASAPPFVDFLPIYVGAVLAGIVSHSPGGLGVFETIMLASFPPAARADLLAAMLCYRVTYNLLPFVLGSAALAAFEWQLRCRNRMPGQPR</sequence>
<feature type="transmembrane region" description="Helical" evidence="1">
    <location>
        <begin position="97"/>
        <end position="119"/>
    </location>
</feature>
<evidence type="ECO:0000256" key="1">
    <source>
        <dbReference type="SAM" id="Phobius"/>
    </source>
</evidence>
<organism evidence="2 3">
    <name type="scientific">Rhodanobacter umsongensis</name>
    <dbReference type="NCBI Taxonomy" id="633153"/>
    <lineage>
        <taxon>Bacteria</taxon>
        <taxon>Pseudomonadati</taxon>
        <taxon>Pseudomonadota</taxon>
        <taxon>Gammaproteobacteria</taxon>
        <taxon>Lysobacterales</taxon>
        <taxon>Rhodanobacteraceae</taxon>
        <taxon>Rhodanobacter</taxon>
    </lineage>
</organism>
<feature type="transmembrane region" description="Helical" evidence="1">
    <location>
        <begin position="139"/>
        <end position="163"/>
    </location>
</feature>
<keyword evidence="3" id="KW-1185">Reference proteome</keyword>
<proteinExistence type="predicted"/>
<name>A0ABW0JL23_9GAMM</name>
<evidence type="ECO:0000313" key="3">
    <source>
        <dbReference type="Proteomes" id="UP001596013"/>
    </source>
</evidence>
<feature type="transmembrane region" description="Helical" evidence="1">
    <location>
        <begin position="212"/>
        <end position="234"/>
    </location>
</feature>
<dbReference type="EMBL" id="JBHSMK010000004">
    <property type="protein sequence ID" value="MFC5436421.1"/>
    <property type="molecule type" value="Genomic_DNA"/>
</dbReference>
<accession>A0ABW0JL23</accession>
<dbReference type="RefSeq" id="WP_377303791.1">
    <property type="nucleotide sequence ID" value="NZ_JBHSMK010000004.1"/>
</dbReference>
<evidence type="ECO:0000313" key="2">
    <source>
        <dbReference type="EMBL" id="MFC5436421.1"/>
    </source>
</evidence>
<feature type="transmembrane region" description="Helical" evidence="1">
    <location>
        <begin position="175"/>
        <end position="192"/>
    </location>
</feature>
<feature type="transmembrane region" description="Helical" evidence="1">
    <location>
        <begin position="246"/>
        <end position="265"/>
    </location>
</feature>
<reference evidence="3" key="1">
    <citation type="journal article" date="2019" name="Int. J. Syst. Evol. Microbiol.">
        <title>The Global Catalogue of Microorganisms (GCM) 10K type strain sequencing project: providing services to taxonomists for standard genome sequencing and annotation.</title>
        <authorList>
            <consortium name="The Broad Institute Genomics Platform"/>
            <consortium name="The Broad Institute Genome Sequencing Center for Infectious Disease"/>
            <person name="Wu L."/>
            <person name="Ma J."/>
        </authorList>
    </citation>
    <scope>NUCLEOTIDE SEQUENCE [LARGE SCALE GENOMIC DNA]</scope>
    <source>
        <strain evidence="3">JCM 17130</strain>
    </source>
</reference>
<keyword evidence="1" id="KW-0472">Membrane</keyword>
<comment type="caution">
    <text evidence="2">The sequence shown here is derived from an EMBL/GenBank/DDBJ whole genome shotgun (WGS) entry which is preliminary data.</text>
</comment>
<feature type="transmembrane region" description="Helical" evidence="1">
    <location>
        <begin position="285"/>
        <end position="310"/>
    </location>
</feature>
<keyword evidence="1" id="KW-0812">Transmembrane</keyword>
<feature type="transmembrane region" description="Helical" evidence="1">
    <location>
        <begin position="65"/>
        <end position="85"/>
    </location>
</feature>
<feature type="transmembrane region" description="Helical" evidence="1">
    <location>
        <begin position="21"/>
        <end position="41"/>
    </location>
</feature>
<protein>
    <submittedName>
        <fullName evidence="2">UPF0104 family protein</fullName>
    </submittedName>
</protein>
<keyword evidence="1" id="KW-1133">Transmembrane helix</keyword>